<dbReference type="EMBL" id="CAAALY010019808">
    <property type="protein sequence ID" value="VEL14041.1"/>
    <property type="molecule type" value="Genomic_DNA"/>
</dbReference>
<comment type="caution">
    <text evidence="2">The sequence shown here is derived from an EMBL/GenBank/DDBJ whole genome shotgun (WGS) entry which is preliminary data.</text>
</comment>
<name>A0A3S5CJS2_9PLAT</name>
<sequence length="131" mass="13693">MQSPTYDLLPVGIHCLKDTGKAPMIVVNTWAFPSATDAAWAELIKAEAQYNSKKSTSSTVDIEGTVKSEIPAIDAVVAGCTAAEDDLSITSVGYGGNPSELGNVTLDAMVMDGETMEVSQKGERDIVLGAI</sequence>
<accession>A0A3S5CJS2</accession>
<organism evidence="2 3">
    <name type="scientific">Protopolystoma xenopodis</name>
    <dbReference type="NCBI Taxonomy" id="117903"/>
    <lineage>
        <taxon>Eukaryota</taxon>
        <taxon>Metazoa</taxon>
        <taxon>Spiralia</taxon>
        <taxon>Lophotrochozoa</taxon>
        <taxon>Platyhelminthes</taxon>
        <taxon>Monogenea</taxon>
        <taxon>Polyopisthocotylea</taxon>
        <taxon>Polystomatidea</taxon>
        <taxon>Polystomatidae</taxon>
        <taxon>Protopolystoma</taxon>
    </lineage>
</organism>
<protein>
    <submittedName>
        <fullName evidence="2">Uncharacterized protein</fullName>
    </submittedName>
</protein>
<dbReference type="Pfam" id="PF01112">
    <property type="entry name" value="Asparaginase_2"/>
    <property type="match status" value="1"/>
</dbReference>
<keyword evidence="3" id="KW-1185">Reference proteome</keyword>
<dbReference type="GO" id="GO:0003948">
    <property type="term" value="F:N4-(beta-N-acetylglucosaminyl)-L-asparaginase activity"/>
    <property type="evidence" value="ECO:0007669"/>
    <property type="project" value="TreeGrafter"/>
</dbReference>
<proteinExistence type="inferred from homology"/>
<comment type="similarity">
    <text evidence="1">Belongs to the Ntn-hydrolase family.</text>
</comment>
<evidence type="ECO:0000313" key="2">
    <source>
        <dbReference type="EMBL" id="VEL14041.1"/>
    </source>
</evidence>
<evidence type="ECO:0000313" key="3">
    <source>
        <dbReference type="Proteomes" id="UP000784294"/>
    </source>
</evidence>
<dbReference type="OrthoDB" id="6281658at2759"/>
<dbReference type="Proteomes" id="UP000784294">
    <property type="component" value="Unassembled WGS sequence"/>
</dbReference>
<dbReference type="AlphaFoldDB" id="A0A3S5CJS2"/>
<gene>
    <name evidence="2" type="ORF">PXEA_LOCUS7481</name>
</gene>
<dbReference type="PANTHER" id="PTHR10188:SF6">
    <property type="entry name" value="N(4)-(BETA-N-ACETYLGLUCOSAMINYL)-L-ASPARAGINASE"/>
    <property type="match status" value="1"/>
</dbReference>
<dbReference type="GO" id="GO:0005737">
    <property type="term" value="C:cytoplasm"/>
    <property type="evidence" value="ECO:0007669"/>
    <property type="project" value="TreeGrafter"/>
</dbReference>
<dbReference type="InterPro" id="IPR000246">
    <property type="entry name" value="Peptidase_T2"/>
</dbReference>
<reference evidence="2" key="1">
    <citation type="submission" date="2018-11" db="EMBL/GenBank/DDBJ databases">
        <authorList>
            <consortium name="Pathogen Informatics"/>
        </authorList>
    </citation>
    <scope>NUCLEOTIDE SEQUENCE</scope>
</reference>
<dbReference type="InterPro" id="IPR029055">
    <property type="entry name" value="Ntn_hydrolases_N"/>
</dbReference>
<dbReference type="SUPFAM" id="SSF56235">
    <property type="entry name" value="N-terminal nucleophile aminohydrolases (Ntn hydrolases)"/>
    <property type="match status" value="1"/>
</dbReference>
<dbReference type="PANTHER" id="PTHR10188">
    <property type="entry name" value="L-ASPARAGINASE"/>
    <property type="match status" value="1"/>
</dbReference>
<evidence type="ECO:0000256" key="1">
    <source>
        <dbReference type="ARBA" id="ARBA00010872"/>
    </source>
</evidence>